<evidence type="ECO:0000313" key="1">
    <source>
        <dbReference type="EMBL" id="CAB1439514.1"/>
    </source>
</evidence>
<accession>A0A9N7UYT3</accession>
<evidence type="ECO:0000313" key="2">
    <source>
        <dbReference type="Proteomes" id="UP001153269"/>
    </source>
</evidence>
<gene>
    <name evidence="1" type="ORF">PLEPLA_LOCUS27300</name>
</gene>
<name>A0A9N7UYT3_PLEPL</name>
<dbReference type="AlphaFoldDB" id="A0A9N7UYT3"/>
<keyword evidence="2" id="KW-1185">Reference proteome</keyword>
<sequence>MSMYCRKKQRKNMQTLHVKTPDHHQYYDPKLDAPLITRQKFSVPYEDSYLSHEMLAGNNRSSSRSHNLCAHRAPLVKVLCGPLKQTEQLSVVALEAEDS</sequence>
<proteinExistence type="predicted"/>
<protein>
    <submittedName>
        <fullName evidence="1">Uncharacterized protein</fullName>
    </submittedName>
</protein>
<dbReference type="Proteomes" id="UP001153269">
    <property type="component" value="Unassembled WGS sequence"/>
</dbReference>
<organism evidence="1 2">
    <name type="scientific">Pleuronectes platessa</name>
    <name type="common">European plaice</name>
    <dbReference type="NCBI Taxonomy" id="8262"/>
    <lineage>
        <taxon>Eukaryota</taxon>
        <taxon>Metazoa</taxon>
        <taxon>Chordata</taxon>
        <taxon>Craniata</taxon>
        <taxon>Vertebrata</taxon>
        <taxon>Euteleostomi</taxon>
        <taxon>Actinopterygii</taxon>
        <taxon>Neopterygii</taxon>
        <taxon>Teleostei</taxon>
        <taxon>Neoteleostei</taxon>
        <taxon>Acanthomorphata</taxon>
        <taxon>Carangaria</taxon>
        <taxon>Pleuronectiformes</taxon>
        <taxon>Pleuronectoidei</taxon>
        <taxon>Pleuronectidae</taxon>
        <taxon>Pleuronectes</taxon>
    </lineage>
</organism>
<reference evidence="1" key="1">
    <citation type="submission" date="2020-03" db="EMBL/GenBank/DDBJ databases">
        <authorList>
            <person name="Weist P."/>
        </authorList>
    </citation>
    <scope>NUCLEOTIDE SEQUENCE</scope>
</reference>
<comment type="caution">
    <text evidence="1">The sequence shown here is derived from an EMBL/GenBank/DDBJ whole genome shotgun (WGS) entry which is preliminary data.</text>
</comment>
<dbReference type="EMBL" id="CADEAL010002291">
    <property type="protein sequence ID" value="CAB1439514.1"/>
    <property type="molecule type" value="Genomic_DNA"/>
</dbReference>